<organism evidence="2 3">
    <name type="scientific">Candidatus Phycosocius bacilliformis</name>
    <dbReference type="NCBI Taxonomy" id="1445552"/>
    <lineage>
        <taxon>Bacteria</taxon>
        <taxon>Pseudomonadati</taxon>
        <taxon>Pseudomonadota</taxon>
        <taxon>Alphaproteobacteria</taxon>
        <taxon>Caulobacterales</taxon>
        <taxon>Caulobacterales incertae sedis</taxon>
        <taxon>Candidatus Phycosocius</taxon>
    </lineage>
</organism>
<reference evidence="2 3" key="1">
    <citation type="journal article" date="2018" name="Genome Announc.">
        <title>Draft Genome Sequence of "Candidatus Phycosocius bacilliformis," an Alphaproteobacterial Ectosymbiont of the Hydrocarbon-Producing Green Alga Botryococcus braunii.</title>
        <authorList>
            <person name="Tanabe Y."/>
            <person name="Yamaguchi H."/>
            <person name="Watanabe M.M."/>
        </authorList>
    </citation>
    <scope>NUCLEOTIDE SEQUENCE [LARGE SCALE GENOMIC DNA]</scope>
    <source>
        <strain evidence="2 3">BOTRYCO-2</strain>
    </source>
</reference>
<dbReference type="AlphaFoldDB" id="A0A2P2ECZ8"/>
<evidence type="ECO:0000313" key="3">
    <source>
        <dbReference type="Proteomes" id="UP000245086"/>
    </source>
</evidence>
<keyword evidence="1" id="KW-0472">Membrane</keyword>
<keyword evidence="3" id="KW-1185">Reference proteome</keyword>
<feature type="transmembrane region" description="Helical" evidence="1">
    <location>
        <begin position="40"/>
        <end position="59"/>
    </location>
</feature>
<feature type="transmembrane region" description="Helical" evidence="1">
    <location>
        <begin position="18"/>
        <end position="34"/>
    </location>
</feature>
<keyword evidence="1" id="KW-1133">Transmembrane helix</keyword>
<dbReference type="EMBL" id="BFBR01000009">
    <property type="protein sequence ID" value="GBF58939.1"/>
    <property type="molecule type" value="Genomic_DNA"/>
</dbReference>
<comment type="caution">
    <text evidence="2">The sequence shown here is derived from an EMBL/GenBank/DDBJ whole genome shotgun (WGS) entry which is preliminary data.</text>
</comment>
<keyword evidence="1" id="KW-0812">Transmembrane</keyword>
<evidence type="ECO:0000313" key="2">
    <source>
        <dbReference type="EMBL" id="GBF58939.1"/>
    </source>
</evidence>
<dbReference type="RefSeq" id="WP_108985805.1">
    <property type="nucleotide sequence ID" value="NZ_BFBR01000009.1"/>
</dbReference>
<dbReference type="Proteomes" id="UP000245086">
    <property type="component" value="Unassembled WGS sequence"/>
</dbReference>
<name>A0A2P2ECZ8_9PROT</name>
<accession>A0A2P2ECZ8</accession>
<sequence>MSQPMQDYVFEQRGRRPAVYLATVISLIMIGVGLAHNAPWYFLVPVGSAGLMTLIMLITNSRSGLALSQSSLHLFKDNWEERFGLSEITQVRVKSFSDGQPSLWLDLKHRPSYRIPGYCFGSSKAFIEALKARGIPVH</sequence>
<proteinExistence type="predicted"/>
<gene>
    <name evidence="2" type="ORF">PbB2_02630</name>
</gene>
<evidence type="ECO:0000256" key="1">
    <source>
        <dbReference type="SAM" id="Phobius"/>
    </source>
</evidence>
<protein>
    <recommendedName>
        <fullName evidence="4">PH domain-containing protein</fullName>
    </recommendedName>
</protein>
<evidence type="ECO:0008006" key="4">
    <source>
        <dbReference type="Google" id="ProtNLM"/>
    </source>
</evidence>